<feature type="transmembrane region" description="Helical" evidence="1">
    <location>
        <begin position="138"/>
        <end position="156"/>
    </location>
</feature>
<accession>A0A5C3M8C8</accession>
<keyword evidence="1" id="KW-0812">Transmembrane</keyword>
<feature type="transmembrane region" description="Helical" evidence="1">
    <location>
        <begin position="100"/>
        <end position="118"/>
    </location>
</feature>
<dbReference type="InterPro" id="IPR056121">
    <property type="entry name" value="DUF7704"/>
</dbReference>
<keyword evidence="1" id="KW-0472">Membrane</keyword>
<keyword evidence="1" id="KW-1133">Transmembrane helix</keyword>
<dbReference type="OrthoDB" id="2937326at2759"/>
<keyword evidence="4" id="KW-1185">Reference proteome</keyword>
<feature type="domain" description="DUF7704" evidence="2">
    <location>
        <begin position="6"/>
        <end position="157"/>
    </location>
</feature>
<protein>
    <recommendedName>
        <fullName evidence="2">DUF7704 domain-containing protein</fullName>
    </recommendedName>
</protein>
<dbReference type="STRING" id="68775.A0A5C3M8C8"/>
<dbReference type="Proteomes" id="UP000308652">
    <property type="component" value="Unassembled WGS sequence"/>
</dbReference>
<evidence type="ECO:0000256" key="1">
    <source>
        <dbReference type="SAM" id="Phobius"/>
    </source>
</evidence>
<dbReference type="Pfam" id="PF24803">
    <property type="entry name" value="DUF7704"/>
    <property type="match status" value="1"/>
</dbReference>
<dbReference type="AlphaFoldDB" id="A0A5C3M8C8"/>
<evidence type="ECO:0000313" key="4">
    <source>
        <dbReference type="Proteomes" id="UP000308652"/>
    </source>
</evidence>
<dbReference type="EMBL" id="ML213595">
    <property type="protein sequence ID" value="TFK40943.1"/>
    <property type="molecule type" value="Genomic_DNA"/>
</dbReference>
<dbReference type="PANTHER" id="PTHR37019">
    <property type="entry name" value="CHROMOSOME 1, WHOLE GENOME SHOTGUN SEQUENCE"/>
    <property type="match status" value="1"/>
</dbReference>
<sequence>MTKFPAMPGYYKFLFLYLEPLSTFCPTIVVKFYGANHLHHTLIPTITEPILSKLDPRTEMAIWQLANSYFLLCLISSLMFRAVRDALPHDPAAQERIIGATLMSLVTADTLHMIHSWFGLPADVRYNPWCWNTMTHGNVTFCILLFLSRMAWFLGIGRQRYYYGHRDASMKAK</sequence>
<proteinExistence type="predicted"/>
<feature type="transmembrane region" description="Helical" evidence="1">
    <location>
        <begin position="61"/>
        <end position="80"/>
    </location>
</feature>
<evidence type="ECO:0000259" key="2">
    <source>
        <dbReference type="Pfam" id="PF24803"/>
    </source>
</evidence>
<dbReference type="PANTHER" id="PTHR37019:SF2">
    <property type="entry name" value="EXPERA DOMAIN-CONTAINING PROTEIN"/>
    <property type="match status" value="1"/>
</dbReference>
<organism evidence="3 4">
    <name type="scientific">Crucibulum laeve</name>
    <dbReference type="NCBI Taxonomy" id="68775"/>
    <lineage>
        <taxon>Eukaryota</taxon>
        <taxon>Fungi</taxon>
        <taxon>Dikarya</taxon>
        <taxon>Basidiomycota</taxon>
        <taxon>Agaricomycotina</taxon>
        <taxon>Agaricomycetes</taxon>
        <taxon>Agaricomycetidae</taxon>
        <taxon>Agaricales</taxon>
        <taxon>Agaricineae</taxon>
        <taxon>Nidulariaceae</taxon>
        <taxon>Crucibulum</taxon>
    </lineage>
</organism>
<gene>
    <name evidence="3" type="ORF">BDQ12DRAFT_415806</name>
</gene>
<reference evidence="3 4" key="1">
    <citation type="journal article" date="2019" name="Nat. Ecol. Evol.">
        <title>Megaphylogeny resolves global patterns of mushroom evolution.</title>
        <authorList>
            <person name="Varga T."/>
            <person name="Krizsan K."/>
            <person name="Foldi C."/>
            <person name="Dima B."/>
            <person name="Sanchez-Garcia M."/>
            <person name="Sanchez-Ramirez S."/>
            <person name="Szollosi G.J."/>
            <person name="Szarkandi J.G."/>
            <person name="Papp V."/>
            <person name="Albert L."/>
            <person name="Andreopoulos W."/>
            <person name="Angelini C."/>
            <person name="Antonin V."/>
            <person name="Barry K.W."/>
            <person name="Bougher N.L."/>
            <person name="Buchanan P."/>
            <person name="Buyck B."/>
            <person name="Bense V."/>
            <person name="Catcheside P."/>
            <person name="Chovatia M."/>
            <person name="Cooper J."/>
            <person name="Damon W."/>
            <person name="Desjardin D."/>
            <person name="Finy P."/>
            <person name="Geml J."/>
            <person name="Haridas S."/>
            <person name="Hughes K."/>
            <person name="Justo A."/>
            <person name="Karasinski D."/>
            <person name="Kautmanova I."/>
            <person name="Kiss B."/>
            <person name="Kocsube S."/>
            <person name="Kotiranta H."/>
            <person name="LaButti K.M."/>
            <person name="Lechner B.E."/>
            <person name="Liimatainen K."/>
            <person name="Lipzen A."/>
            <person name="Lukacs Z."/>
            <person name="Mihaltcheva S."/>
            <person name="Morgado L.N."/>
            <person name="Niskanen T."/>
            <person name="Noordeloos M.E."/>
            <person name="Ohm R.A."/>
            <person name="Ortiz-Santana B."/>
            <person name="Ovrebo C."/>
            <person name="Racz N."/>
            <person name="Riley R."/>
            <person name="Savchenko A."/>
            <person name="Shiryaev A."/>
            <person name="Soop K."/>
            <person name="Spirin V."/>
            <person name="Szebenyi C."/>
            <person name="Tomsovsky M."/>
            <person name="Tulloss R.E."/>
            <person name="Uehling J."/>
            <person name="Grigoriev I.V."/>
            <person name="Vagvolgyi C."/>
            <person name="Papp T."/>
            <person name="Martin F.M."/>
            <person name="Miettinen O."/>
            <person name="Hibbett D.S."/>
            <person name="Nagy L.G."/>
        </authorList>
    </citation>
    <scope>NUCLEOTIDE SEQUENCE [LARGE SCALE GENOMIC DNA]</scope>
    <source>
        <strain evidence="3 4">CBS 166.37</strain>
    </source>
</reference>
<name>A0A5C3M8C8_9AGAR</name>
<evidence type="ECO:0000313" key="3">
    <source>
        <dbReference type="EMBL" id="TFK40943.1"/>
    </source>
</evidence>